<gene>
    <name evidence="5" type="ORF">D5H78_05405</name>
</gene>
<dbReference type="GO" id="GO:0000160">
    <property type="term" value="P:phosphorelay signal transduction system"/>
    <property type="evidence" value="ECO:0007669"/>
    <property type="project" value="InterPro"/>
</dbReference>
<feature type="domain" description="Response regulatory" evidence="4">
    <location>
        <begin position="18"/>
        <end position="134"/>
    </location>
</feature>
<evidence type="ECO:0000259" key="4">
    <source>
        <dbReference type="PROSITE" id="PS50110"/>
    </source>
</evidence>
<name>A0A3A3ZKV7_9ACTN</name>
<evidence type="ECO:0000313" key="6">
    <source>
        <dbReference type="Proteomes" id="UP000265614"/>
    </source>
</evidence>
<feature type="domain" description="HTH luxR-type" evidence="3">
    <location>
        <begin position="163"/>
        <end position="227"/>
    </location>
</feature>
<dbReference type="PANTHER" id="PTHR43214">
    <property type="entry name" value="TWO-COMPONENT RESPONSE REGULATOR"/>
    <property type="match status" value="1"/>
</dbReference>
<evidence type="ECO:0000256" key="1">
    <source>
        <dbReference type="ARBA" id="ARBA00023125"/>
    </source>
</evidence>
<dbReference type="PRINTS" id="PR00038">
    <property type="entry name" value="HTHLUXR"/>
</dbReference>
<evidence type="ECO:0000256" key="2">
    <source>
        <dbReference type="PROSITE-ProRule" id="PRU00169"/>
    </source>
</evidence>
<dbReference type="InterPro" id="IPR001789">
    <property type="entry name" value="Sig_transdc_resp-reg_receiver"/>
</dbReference>
<keyword evidence="6" id="KW-1185">Reference proteome</keyword>
<dbReference type="PROSITE" id="PS00622">
    <property type="entry name" value="HTH_LUXR_1"/>
    <property type="match status" value="1"/>
</dbReference>
<comment type="caution">
    <text evidence="5">The sequence shown here is derived from an EMBL/GenBank/DDBJ whole genome shotgun (WGS) entry which is preliminary data.</text>
</comment>
<dbReference type="Pfam" id="PF00196">
    <property type="entry name" value="GerE"/>
    <property type="match status" value="1"/>
</dbReference>
<dbReference type="GO" id="GO:0003677">
    <property type="term" value="F:DNA binding"/>
    <property type="evidence" value="ECO:0007669"/>
    <property type="project" value="UniProtKB-KW"/>
</dbReference>
<dbReference type="PANTHER" id="PTHR43214:SF38">
    <property type="entry name" value="NITRATE_NITRITE RESPONSE REGULATOR PROTEIN NARL"/>
    <property type="match status" value="1"/>
</dbReference>
<dbReference type="PROSITE" id="PS50110">
    <property type="entry name" value="RESPONSE_REGULATORY"/>
    <property type="match status" value="1"/>
</dbReference>
<dbReference type="SUPFAM" id="SSF52172">
    <property type="entry name" value="CheY-like"/>
    <property type="match status" value="1"/>
</dbReference>
<dbReference type="Proteomes" id="UP000265614">
    <property type="component" value="Unassembled WGS sequence"/>
</dbReference>
<protein>
    <submittedName>
        <fullName evidence="5">DNA-binding response regulator</fullName>
    </submittedName>
</protein>
<dbReference type="InterPro" id="IPR039420">
    <property type="entry name" value="WalR-like"/>
</dbReference>
<accession>A0A3A3ZKV7</accession>
<dbReference type="SMART" id="SM00421">
    <property type="entry name" value="HTH_LUXR"/>
    <property type="match status" value="1"/>
</dbReference>
<dbReference type="SUPFAM" id="SSF46894">
    <property type="entry name" value="C-terminal effector domain of the bipartite response regulators"/>
    <property type="match status" value="1"/>
</dbReference>
<evidence type="ECO:0000313" key="5">
    <source>
        <dbReference type="EMBL" id="RJK96716.1"/>
    </source>
</evidence>
<evidence type="ECO:0000259" key="3">
    <source>
        <dbReference type="PROSITE" id="PS50043"/>
    </source>
</evidence>
<dbReference type="OrthoDB" id="9808843at2"/>
<dbReference type="InterPro" id="IPR016032">
    <property type="entry name" value="Sig_transdc_resp-reg_C-effctor"/>
</dbReference>
<dbReference type="InterPro" id="IPR000792">
    <property type="entry name" value="Tscrpt_reg_LuxR_C"/>
</dbReference>
<reference evidence="5 6" key="1">
    <citation type="submission" date="2018-09" db="EMBL/GenBank/DDBJ databases">
        <title>YIM 75000 draft genome.</title>
        <authorList>
            <person name="Tang S."/>
            <person name="Feng Y."/>
        </authorList>
    </citation>
    <scope>NUCLEOTIDE SEQUENCE [LARGE SCALE GENOMIC DNA]</scope>
    <source>
        <strain evidence="5 6">YIM 75000</strain>
    </source>
</reference>
<comment type="caution">
    <text evidence="2">Lacks conserved residue(s) required for the propagation of feature annotation.</text>
</comment>
<dbReference type="PROSITE" id="PS50043">
    <property type="entry name" value="HTH_LUXR_2"/>
    <property type="match status" value="1"/>
</dbReference>
<dbReference type="InterPro" id="IPR011006">
    <property type="entry name" value="CheY-like_superfamily"/>
</dbReference>
<proteinExistence type="predicted"/>
<dbReference type="CDD" id="cd06170">
    <property type="entry name" value="LuxR_C_like"/>
    <property type="match status" value="1"/>
</dbReference>
<dbReference type="Gene3D" id="3.40.50.2300">
    <property type="match status" value="1"/>
</dbReference>
<dbReference type="RefSeq" id="WP_119949432.1">
    <property type="nucleotide sequence ID" value="NZ_QZEZ01000002.1"/>
</dbReference>
<sequence>MSSARASAVPGPAAAPLRVLVGGDQQLLVLGVRHTVEADGLRVVGQAEAAAALARTAAVERPDLCLVLAPFPGGVVAAVQAVLTASPDTVVVVLSADDAVDGDSLLRVMAAGADGWLSLDLPPAVLGRTLRAVHAGEPGISRKHVTRLLRVLRRSTQGDVVLRDGRSVALTPREQEVFSAVSGGGSTRDVALVLGMSEATVRWHVAALVRKLGVGSRAELVGLQLRR</sequence>
<keyword evidence="1 5" id="KW-0238">DNA-binding</keyword>
<dbReference type="EMBL" id="QZEZ01000002">
    <property type="protein sequence ID" value="RJK96716.1"/>
    <property type="molecule type" value="Genomic_DNA"/>
</dbReference>
<organism evidence="5 6">
    <name type="scientific">Vallicoccus soli</name>
    <dbReference type="NCBI Taxonomy" id="2339232"/>
    <lineage>
        <taxon>Bacteria</taxon>
        <taxon>Bacillati</taxon>
        <taxon>Actinomycetota</taxon>
        <taxon>Actinomycetes</taxon>
        <taxon>Motilibacterales</taxon>
        <taxon>Vallicoccaceae</taxon>
        <taxon>Vallicoccus</taxon>
    </lineage>
</organism>
<dbReference type="AlphaFoldDB" id="A0A3A3ZKV7"/>
<dbReference type="GO" id="GO:0006355">
    <property type="term" value="P:regulation of DNA-templated transcription"/>
    <property type="evidence" value="ECO:0007669"/>
    <property type="project" value="InterPro"/>
</dbReference>